<gene>
    <name evidence="1" type="ORF">B9Q03_09750</name>
</gene>
<sequence length="108" mass="11999">MAPTTRVEVEVVDVVVDGEVDVDVLNDPVGGWVLGRRCAVKLEPSSYPEIRPTIRAVTTKATTKDLFKNHNPPSQPTGKLPDHNTTHVLLTLRNKQHSIGHTGYYSEW</sequence>
<reference evidence="1 2" key="1">
    <citation type="submission" date="2017-04" db="EMBL/GenBank/DDBJ databases">
        <title>Novel microbial lineages endemic to geothermal iron-oxide mats fill important gaps in the evolutionary history of Archaea.</title>
        <authorList>
            <person name="Jay Z.J."/>
            <person name="Beam J.P."/>
            <person name="Dlakic M."/>
            <person name="Rusch D.B."/>
            <person name="Kozubal M.A."/>
            <person name="Inskeep W.P."/>
        </authorList>
    </citation>
    <scope>NUCLEOTIDE SEQUENCE [LARGE SCALE GENOMIC DNA]</scope>
    <source>
        <strain evidence="1">OSP_D</strain>
    </source>
</reference>
<protein>
    <submittedName>
        <fullName evidence="1">Uncharacterized protein</fullName>
    </submittedName>
</protein>
<organism evidence="1 2">
    <name type="scientific">Candidatus Marsarchaeota G2 archaeon OSP_D</name>
    <dbReference type="NCBI Taxonomy" id="1978157"/>
    <lineage>
        <taxon>Archaea</taxon>
        <taxon>Candidatus Marsarchaeota</taxon>
        <taxon>Candidatus Marsarchaeota group 2</taxon>
    </lineage>
</organism>
<accession>A0A2R6ANQ9</accession>
<proteinExistence type="predicted"/>
<dbReference type="Proteomes" id="UP000240322">
    <property type="component" value="Unassembled WGS sequence"/>
</dbReference>
<evidence type="ECO:0000313" key="2">
    <source>
        <dbReference type="Proteomes" id="UP000240322"/>
    </source>
</evidence>
<dbReference type="EMBL" id="NEXE01000135">
    <property type="protein sequence ID" value="PSN88018.1"/>
    <property type="molecule type" value="Genomic_DNA"/>
</dbReference>
<name>A0A2R6ANQ9_9ARCH</name>
<evidence type="ECO:0000313" key="1">
    <source>
        <dbReference type="EMBL" id="PSN88018.1"/>
    </source>
</evidence>
<dbReference type="AlphaFoldDB" id="A0A2R6ANQ9"/>
<comment type="caution">
    <text evidence="1">The sequence shown here is derived from an EMBL/GenBank/DDBJ whole genome shotgun (WGS) entry which is preliminary data.</text>
</comment>